<dbReference type="RefSeq" id="WP_152604579.1">
    <property type="nucleotide sequence ID" value="NZ_CP116669.1"/>
</dbReference>
<keyword evidence="3" id="KW-1185">Reference proteome</keyword>
<keyword evidence="1" id="KW-0472">Membrane</keyword>
<evidence type="ECO:0008006" key="4">
    <source>
        <dbReference type="Google" id="ProtNLM"/>
    </source>
</evidence>
<protein>
    <recommendedName>
        <fullName evidence="4">EamA domain-containing protein</fullName>
    </recommendedName>
</protein>
<evidence type="ECO:0000313" key="2">
    <source>
        <dbReference type="EMBL" id="WCI02015.1"/>
    </source>
</evidence>
<reference evidence="2 3" key="1">
    <citation type="journal article" date="2020" name="Front. Microbiol.">
        <title>Toward Biorecycling: Isolation of a Soil Bacterium That Grows on a Polyurethane Oligomer and Monomer.</title>
        <authorList>
            <person name="Espinosa M.J.C."/>
            <person name="Blanco A.C."/>
            <person name="Schmidgall T."/>
            <person name="Atanasoff-Kardjalieff A.K."/>
            <person name="Kappelmeyer U."/>
            <person name="Tischler D."/>
            <person name="Pieper D.H."/>
            <person name="Heipieper H.J."/>
            <person name="Eberlein C."/>
        </authorList>
    </citation>
    <scope>NUCLEOTIDE SEQUENCE [LARGE SCALE GENOMIC DNA]</scope>
    <source>
        <strain evidence="2 3">TDA1</strain>
    </source>
</reference>
<feature type="transmembrane region" description="Helical" evidence="1">
    <location>
        <begin position="70"/>
        <end position="88"/>
    </location>
</feature>
<evidence type="ECO:0000313" key="3">
    <source>
        <dbReference type="Proteomes" id="UP001214301"/>
    </source>
</evidence>
<keyword evidence="1" id="KW-1133">Transmembrane helix</keyword>
<keyword evidence="1" id="KW-0812">Transmembrane</keyword>
<organism evidence="2 3">
    <name type="scientific">Pseudomonas capeferrum</name>
    <dbReference type="NCBI Taxonomy" id="1495066"/>
    <lineage>
        <taxon>Bacteria</taxon>
        <taxon>Pseudomonadati</taxon>
        <taxon>Pseudomonadota</taxon>
        <taxon>Gammaproteobacteria</taxon>
        <taxon>Pseudomonadales</taxon>
        <taxon>Pseudomonadaceae</taxon>
        <taxon>Pseudomonas</taxon>
    </lineage>
</organism>
<gene>
    <name evidence="2" type="ORF">PMC74_09090</name>
</gene>
<name>A0ABY7RE46_9PSED</name>
<evidence type="ECO:0000256" key="1">
    <source>
        <dbReference type="SAM" id="Phobius"/>
    </source>
</evidence>
<dbReference type="EMBL" id="CP116669">
    <property type="protein sequence ID" value="WCI02015.1"/>
    <property type="molecule type" value="Genomic_DNA"/>
</dbReference>
<accession>A0ABY7RE46</accession>
<proteinExistence type="predicted"/>
<sequence length="122" mass="12892">MIIAMKAGGKRLLLAAGVVLAIGSFAVSEYFLARDTSFAYYMLPSRAGELLVGALLFLWQDSRRIPASAANLASAVGLAMVAGSILYLDERNGFPGVRSIIPSLGTALNLLGNTSKIERMSI</sequence>
<dbReference type="Proteomes" id="UP001214301">
    <property type="component" value="Chromosome"/>
</dbReference>